<proteinExistence type="predicted"/>
<dbReference type="AlphaFoldDB" id="A0A285L548"/>
<reference evidence="1 2" key="1">
    <citation type="submission" date="2017-09" db="EMBL/GenBank/DDBJ databases">
        <authorList>
            <person name="Ehlers B."/>
            <person name="Leendertz F.H."/>
        </authorList>
    </citation>
    <scope>NUCLEOTIDE SEQUENCE [LARGE SCALE GENOMIC DNA]</scope>
    <source>
        <strain evidence="1 2">DSM 45537</strain>
    </source>
</reference>
<dbReference type="Proteomes" id="UP000219565">
    <property type="component" value="Unassembled WGS sequence"/>
</dbReference>
<evidence type="ECO:0000313" key="1">
    <source>
        <dbReference type="EMBL" id="SNY80055.1"/>
    </source>
</evidence>
<evidence type="ECO:0000313" key="2">
    <source>
        <dbReference type="Proteomes" id="UP000219565"/>
    </source>
</evidence>
<accession>A0A285L548</accession>
<name>A0A285L548_9NOCA</name>
<organism evidence="1 2">
    <name type="scientific">Nocardia amikacinitolerans</name>
    <dbReference type="NCBI Taxonomy" id="756689"/>
    <lineage>
        <taxon>Bacteria</taxon>
        <taxon>Bacillati</taxon>
        <taxon>Actinomycetota</taxon>
        <taxon>Actinomycetes</taxon>
        <taxon>Mycobacteriales</taxon>
        <taxon>Nocardiaceae</taxon>
        <taxon>Nocardia</taxon>
    </lineage>
</organism>
<protein>
    <submittedName>
        <fullName evidence="1">Uncharacterized protein</fullName>
    </submittedName>
</protein>
<sequence length="106" mass="11671">MVEISLPGRLEERWWRVSNSGTPAQTAAALSELATRIYRDLLGPGAGGLHRGRCWYHCLVCGPDGAVIDEVEGLVQAFLLSGELRTVSATITARARRLRARRRDRG</sequence>
<dbReference type="EMBL" id="OBEG01000001">
    <property type="protein sequence ID" value="SNY80055.1"/>
    <property type="molecule type" value="Genomic_DNA"/>
</dbReference>
<keyword evidence="2" id="KW-1185">Reference proteome</keyword>
<gene>
    <name evidence="1" type="ORF">SAMN04244553_1808</name>
</gene>